<evidence type="ECO:0000256" key="8">
    <source>
        <dbReference type="ARBA" id="ARBA00023065"/>
    </source>
</evidence>
<dbReference type="InterPro" id="IPR012910">
    <property type="entry name" value="Plug_dom"/>
</dbReference>
<dbReference type="Gene3D" id="2.170.130.10">
    <property type="entry name" value="TonB-dependent receptor, plug domain"/>
    <property type="match status" value="1"/>
</dbReference>
<evidence type="ECO:0000256" key="11">
    <source>
        <dbReference type="ARBA" id="ARBA00023237"/>
    </source>
</evidence>
<evidence type="ECO:0000256" key="1">
    <source>
        <dbReference type="ARBA" id="ARBA00004571"/>
    </source>
</evidence>
<dbReference type="EMBL" id="JBHUOK010000032">
    <property type="protein sequence ID" value="MFD2790996.1"/>
    <property type="molecule type" value="Genomic_DNA"/>
</dbReference>
<evidence type="ECO:0000259" key="15">
    <source>
        <dbReference type="Pfam" id="PF07715"/>
    </source>
</evidence>
<feature type="domain" description="TonB-dependent receptor plug" evidence="15">
    <location>
        <begin position="43"/>
        <end position="151"/>
    </location>
</feature>
<keyword evidence="5 12" id="KW-0812">Transmembrane</keyword>
<gene>
    <name evidence="16" type="ORF">ACFS1K_14570</name>
</gene>
<dbReference type="Pfam" id="PF00593">
    <property type="entry name" value="TonB_dep_Rec_b-barrel"/>
    <property type="match status" value="1"/>
</dbReference>
<keyword evidence="4" id="KW-0410">Iron transport</keyword>
<dbReference type="InterPro" id="IPR000531">
    <property type="entry name" value="Beta-barrel_TonB"/>
</dbReference>
<evidence type="ECO:0000256" key="10">
    <source>
        <dbReference type="ARBA" id="ARBA00023136"/>
    </source>
</evidence>
<evidence type="ECO:0000256" key="12">
    <source>
        <dbReference type="PROSITE-ProRule" id="PRU01360"/>
    </source>
</evidence>
<keyword evidence="7" id="KW-0408">Iron</keyword>
<evidence type="ECO:0000313" key="16">
    <source>
        <dbReference type="EMBL" id="MFD2790996.1"/>
    </source>
</evidence>
<evidence type="ECO:0000313" key="17">
    <source>
        <dbReference type="Proteomes" id="UP001597532"/>
    </source>
</evidence>
<keyword evidence="3 12" id="KW-1134">Transmembrane beta strand</keyword>
<evidence type="ECO:0000256" key="4">
    <source>
        <dbReference type="ARBA" id="ARBA00022496"/>
    </source>
</evidence>
<organism evidence="16 17">
    <name type="scientific">Arenibacter antarcticus</name>
    <dbReference type="NCBI Taxonomy" id="2040469"/>
    <lineage>
        <taxon>Bacteria</taxon>
        <taxon>Pseudomonadati</taxon>
        <taxon>Bacteroidota</taxon>
        <taxon>Flavobacteriia</taxon>
        <taxon>Flavobacteriales</taxon>
        <taxon>Flavobacteriaceae</taxon>
        <taxon>Arenibacter</taxon>
    </lineage>
</organism>
<name>A0ABW5VI71_9FLAO</name>
<evidence type="ECO:0000256" key="9">
    <source>
        <dbReference type="ARBA" id="ARBA00023077"/>
    </source>
</evidence>
<comment type="similarity">
    <text evidence="12 13">Belongs to the TonB-dependent receptor family.</text>
</comment>
<reference evidence="17" key="1">
    <citation type="journal article" date="2019" name="Int. J. Syst. Evol. Microbiol.">
        <title>The Global Catalogue of Microorganisms (GCM) 10K type strain sequencing project: providing services to taxonomists for standard genome sequencing and annotation.</title>
        <authorList>
            <consortium name="The Broad Institute Genomics Platform"/>
            <consortium name="The Broad Institute Genome Sequencing Center for Infectious Disease"/>
            <person name="Wu L."/>
            <person name="Ma J."/>
        </authorList>
    </citation>
    <scope>NUCLEOTIDE SEQUENCE [LARGE SCALE GENOMIC DNA]</scope>
    <source>
        <strain evidence="17">KCTC 52924</strain>
    </source>
</reference>
<dbReference type="Proteomes" id="UP001597532">
    <property type="component" value="Unassembled WGS sequence"/>
</dbReference>
<dbReference type="PANTHER" id="PTHR32552:SF68">
    <property type="entry name" value="FERRICHROME OUTER MEMBRANE TRANSPORTER_PHAGE RECEPTOR"/>
    <property type="match status" value="1"/>
</dbReference>
<accession>A0ABW5VI71</accession>
<evidence type="ECO:0000256" key="6">
    <source>
        <dbReference type="ARBA" id="ARBA00022729"/>
    </source>
</evidence>
<keyword evidence="10 12" id="KW-0472">Membrane</keyword>
<keyword evidence="11 12" id="KW-0998">Cell outer membrane</keyword>
<keyword evidence="2 12" id="KW-0813">Transport</keyword>
<dbReference type="SUPFAM" id="SSF56935">
    <property type="entry name" value="Porins"/>
    <property type="match status" value="1"/>
</dbReference>
<evidence type="ECO:0000256" key="2">
    <source>
        <dbReference type="ARBA" id="ARBA00022448"/>
    </source>
</evidence>
<evidence type="ECO:0000259" key="14">
    <source>
        <dbReference type="Pfam" id="PF00593"/>
    </source>
</evidence>
<keyword evidence="6" id="KW-0732">Signal</keyword>
<evidence type="ECO:0000256" key="5">
    <source>
        <dbReference type="ARBA" id="ARBA00022692"/>
    </source>
</evidence>
<keyword evidence="9 13" id="KW-0798">TonB box</keyword>
<dbReference type="InterPro" id="IPR039426">
    <property type="entry name" value="TonB-dep_rcpt-like"/>
</dbReference>
<dbReference type="PROSITE" id="PS52016">
    <property type="entry name" value="TONB_DEPENDENT_REC_3"/>
    <property type="match status" value="1"/>
</dbReference>
<keyword evidence="17" id="KW-1185">Reference proteome</keyword>
<dbReference type="InterPro" id="IPR037066">
    <property type="entry name" value="Plug_dom_sf"/>
</dbReference>
<keyword evidence="16" id="KW-0675">Receptor</keyword>
<comment type="subcellular location">
    <subcellularLocation>
        <location evidence="1 12">Cell outer membrane</location>
        <topology evidence="1 12">Multi-pass membrane protein</topology>
    </subcellularLocation>
</comment>
<proteinExistence type="inferred from homology"/>
<evidence type="ECO:0000256" key="3">
    <source>
        <dbReference type="ARBA" id="ARBA00022452"/>
    </source>
</evidence>
<dbReference type="Pfam" id="PF07715">
    <property type="entry name" value="Plug"/>
    <property type="match status" value="1"/>
</dbReference>
<keyword evidence="8" id="KW-0406">Ion transport</keyword>
<dbReference type="RefSeq" id="WP_370671545.1">
    <property type="nucleotide sequence ID" value="NZ_CP166679.1"/>
</dbReference>
<dbReference type="Gene3D" id="2.40.170.20">
    <property type="entry name" value="TonB-dependent receptor, beta-barrel domain"/>
    <property type="match status" value="1"/>
</dbReference>
<dbReference type="InterPro" id="IPR036942">
    <property type="entry name" value="Beta-barrel_TonB_sf"/>
</dbReference>
<feature type="domain" description="TonB-dependent receptor-like beta-barrel" evidence="14">
    <location>
        <begin position="235"/>
        <end position="672"/>
    </location>
</feature>
<evidence type="ECO:0000256" key="13">
    <source>
        <dbReference type="RuleBase" id="RU003357"/>
    </source>
</evidence>
<evidence type="ECO:0000256" key="7">
    <source>
        <dbReference type="ARBA" id="ARBA00023004"/>
    </source>
</evidence>
<comment type="caution">
    <text evidence="16">The sequence shown here is derived from an EMBL/GenBank/DDBJ whole genome shotgun (WGS) entry which is preliminary data.</text>
</comment>
<protein>
    <submittedName>
        <fullName evidence="16">TonB-dependent receptor</fullName>
    </submittedName>
</protein>
<sequence length="720" mass="80469">MFTTAAMFGVVLSAFGQEKPKDSLEGSQIALDEVLVSAIRVTKESPVTFTNLTKKQIQSRNLGQDIPILMNFLPAVVTTSDAGAGVGYTGIRVRGSDGTRVNVTINGIPYNDSESHGSFWVNMPDFASSTQSLQLQRGVGTSTNGSGAFGASLNILTDAVSNEAYGEINSSVGSFNTLKNNLKFSTGVLNDHIEISGRLSRITSDGYIDRASSELNSYFLQGSYLDDRTLIKALMFGGHQTTYQAWNGIDKVQLADNRTYNTAGEYTDENGVTQFYDNEVDDYKQNHFQLHWNQKLSDSWSTNLALHYTRGEGYFEQYKEDDDFSTYGITPFDKDGETVSATDLIRRRWLENDFYGTTFSVNYRNEGLDVILGGGWNNYSGDHFGEIIWARFSNNKDYKGRYYDDTSTKSDMNIYAKANYKLNRNWSAYGDLQFRNIAYTANGVETGLVDDTFNFFNPKAGITYDLNAQHNFYLSYAVANREPNRNDYKGGNPKPEKLDDFELGWRHISSGVRLNTNLYYMKYKDQLVLTGELNDVGGALRANVGDSYRLGLEVDAMLTLGDKFILRPNVALSDNRNKDFVFQRDGNLQNLGDTHISFSPSVIAGNIFTYMPDAKLQLSLLTKYVGKQYMGNIDAKSSVLDAYSQTDINVQYVIETNSFIKNIVLSGLVNNIFDNLYESNGYFFTYDDDYSVQGTITTVEGAGYYPQAGINFLLGATINF</sequence>
<dbReference type="PANTHER" id="PTHR32552">
    <property type="entry name" value="FERRICHROME IRON RECEPTOR-RELATED"/>
    <property type="match status" value="1"/>
</dbReference>